<evidence type="ECO:0000256" key="4">
    <source>
        <dbReference type="ARBA" id="ARBA00022963"/>
    </source>
</evidence>
<dbReference type="OrthoDB" id="14911at2759"/>
<protein>
    <recommendedName>
        <fullName evidence="6">Phospholipase</fullName>
        <ecNumber evidence="6">3.1.4.4</ecNumber>
    </recommendedName>
</protein>
<dbReference type="Pfam" id="PF13091">
    <property type="entry name" value="PLDc_2"/>
    <property type="match status" value="1"/>
</dbReference>
<dbReference type="Pfam" id="PF00614">
    <property type="entry name" value="PLDc"/>
    <property type="match status" value="1"/>
</dbReference>
<evidence type="ECO:0000313" key="8">
    <source>
        <dbReference type="EMBL" id="CAD7222485.1"/>
    </source>
</evidence>
<dbReference type="InterPro" id="IPR025202">
    <property type="entry name" value="PLD-like_dom"/>
</dbReference>
<dbReference type="AlphaFoldDB" id="A0A7R8W4N7"/>
<proteinExistence type="inferred from homology"/>
<dbReference type="CDD" id="cd09138">
    <property type="entry name" value="PLDc_vPLD1_2_yPLD_like_1"/>
    <property type="match status" value="1"/>
</dbReference>
<evidence type="ECO:0000256" key="5">
    <source>
        <dbReference type="ARBA" id="ARBA00023098"/>
    </source>
</evidence>
<feature type="compositionally biased region" description="Basic and acidic residues" evidence="7">
    <location>
        <begin position="12"/>
        <end position="21"/>
    </location>
</feature>
<dbReference type="EMBL" id="OB660065">
    <property type="protein sequence ID" value="CAD7222485.1"/>
    <property type="molecule type" value="Genomic_DNA"/>
</dbReference>
<dbReference type="CDD" id="cd09141">
    <property type="entry name" value="PLDc_vPLD1_2_yPLD_like_2"/>
    <property type="match status" value="1"/>
</dbReference>
<dbReference type="PIRSF" id="PIRSF009376">
    <property type="entry name" value="Phospholipase_D_euk"/>
    <property type="match status" value="1"/>
</dbReference>
<keyword evidence="4 6" id="KW-0442">Lipid degradation</keyword>
<gene>
    <name evidence="8" type="ORF">CTOB1V02_LOCUS492</name>
</gene>
<feature type="compositionally biased region" description="Polar residues" evidence="7">
    <location>
        <begin position="22"/>
        <end position="35"/>
    </location>
</feature>
<dbReference type="GO" id="GO:0035556">
    <property type="term" value="P:intracellular signal transduction"/>
    <property type="evidence" value="ECO:0007669"/>
    <property type="project" value="InterPro"/>
</dbReference>
<dbReference type="EC" id="3.1.4.4" evidence="6"/>
<dbReference type="FunFam" id="3.30.870.10:FF:000011">
    <property type="entry name" value="Phospholipase"/>
    <property type="match status" value="1"/>
</dbReference>
<dbReference type="SMART" id="SM00155">
    <property type="entry name" value="PLDc"/>
    <property type="match status" value="2"/>
</dbReference>
<comment type="similarity">
    <text evidence="6">Belongs to the phospholipase D family.</text>
</comment>
<dbReference type="GO" id="GO:0004630">
    <property type="term" value="F:phospholipase D activity"/>
    <property type="evidence" value="ECO:0007669"/>
    <property type="project" value="UniProtKB-UniRule"/>
</dbReference>
<comment type="catalytic activity">
    <reaction evidence="1 6">
        <text>a 1,2-diacyl-sn-glycero-3-phosphocholine + H2O = a 1,2-diacyl-sn-glycero-3-phosphate + choline + H(+)</text>
        <dbReference type="Rhea" id="RHEA:14445"/>
        <dbReference type="ChEBI" id="CHEBI:15354"/>
        <dbReference type="ChEBI" id="CHEBI:15377"/>
        <dbReference type="ChEBI" id="CHEBI:15378"/>
        <dbReference type="ChEBI" id="CHEBI:57643"/>
        <dbReference type="ChEBI" id="CHEBI:58608"/>
        <dbReference type="EC" id="3.1.4.4"/>
    </reaction>
</comment>
<evidence type="ECO:0000256" key="6">
    <source>
        <dbReference type="PIRNR" id="PIRNR009376"/>
    </source>
</evidence>
<organism evidence="8">
    <name type="scientific">Cyprideis torosa</name>
    <dbReference type="NCBI Taxonomy" id="163714"/>
    <lineage>
        <taxon>Eukaryota</taxon>
        <taxon>Metazoa</taxon>
        <taxon>Ecdysozoa</taxon>
        <taxon>Arthropoda</taxon>
        <taxon>Crustacea</taxon>
        <taxon>Oligostraca</taxon>
        <taxon>Ostracoda</taxon>
        <taxon>Podocopa</taxon>
        <taxon>Podocopida</taxon>
        <taxon>Cytherocopina</taxon>
        <taxon>Cytheroidea</taxon>
        <taxon>Cytherideidae</taxon>
        <taxon>Cyprideis</taxon>
    </lineage>
</organism>
<feature type="region of interest" description="Disordered" evidence="7">
    <location>
        <begin position="1"/>
        <end position="54"/>
    </location>
</feature>
<feature type="region of interest" description="Disordered" evidence="7">
    <location>
        <begin position="473"/>
        <end position="498"/>
    </location>
</feature>
<keyword evidence="2" id="KW-0677">Repeat</keyword>
<dbReference type="Gene3D" id="3.30.870.10">
    <property type="entry name" value="Endonuclease Chain A"/>
    <property type="match status" value="3"/>
</dbReference>
<name>A0A7R8W4N7_9CRUS</name>
<sequence>MQIEPRFVHPPAHIDAERATENDQGCPSQSPSPAQENGIDDLHQGTDRGKYGPTRVHVTSKDLTSVDSKHLVEPYFPFQGAVQKRTGEKYRRMFFVKYFFNCFDIMVPLWRRRWVVVKDTWVAHVNPKTGELRSVLLMDHLFDVSYGYDDSKTTNGIVVSNQNRKLVIRCWTKRKALYWKQFIEETARTKGKLFTTESRFDSFAPVRESVPARWFVDGSSYFEAVADAIEAAKEEVYITDWWLSPEIYLKRPIIEGEKWRLDVLLKRKAEQGVKIFVLLYKEVAMALGISSYYSKKTLTKQHPNIKVIRHPNHVANNVLYWAHHEKLVIVDQTYAFVGGIDLAYGRWDNFEHRLADVGSVPDEQSKLPAKFITSSTAGGKLPMTLLHLARATQEVSKATAVQSTKGSIGFEKLNEQIQAITDDSANVVFEEVEDPSSNEEEGVKAETPPPERRNALEATALVLSRVKQRTHRLREKFRRPSSVEGGQENGAVEHAEEPMEKVHMEDLATDTANGGPHLGPDGMPVHALKGSSKLWIGKDYVNFIVKDFCNLDAPFQDSIDRCQIPRMPWHDIAMMVEGTAARDVARHFIQRWNQHKREKLTDDPSYPYLLPRTYENVETNPPSILTTSDPVLVKAQVLRSAGSWSCGLECVDRSIQDAYLTVIDRAKHYIYVENQFFVSPGPDCLETFNRVGEALFQRIIRAHESGEVFRVYIVCPLLPGFEGQVGTQGGQAMQAIIHWNYVSMSRGPHSLVERLKAAGVEDWSNYLTFHGLRTHSELRNTPVTELIYVHSKLLIVDDQVVIIGSANINDRSMNGNRDSEVCMIVEDEEFEEGFMNGEPYQAGKYASALRKSLFREHLGVLPGTKKGKLDPSSVSVDDPISGAFFTDVWKKISQRNTEIFSEVFTVFPSDSLKTFADVEALRSRVPLVYSDPSEAKVKVQDVQGHLVDMPLEFLSGENLTPAAMTKEGLLPTCIWT</sequence>
<dbReference type="SUPFAM" id="SSF50729">
    <property type="entry name" value="PH domain-like"/>
    <property type="match status" value="1"/>
</dbReference>
<dbReference type="PANTHER" id="PTHR18896">
    <property type="entry name" value="PHOSPHOLIPASE D"/>
    <property type="match status" value="1"/>
</dbReference>
<evidence type="ECO:0000256" key="7">
    <source>
        <dbReference type="SAM" id="MobiDB-lite"/>
    </source>
</evidence>
<dbReference type="PANTHER" id="PTHR18896:SF76">
    <property type="entry name" value="PHOSPHOLIPASE"/>
    <property type="match status" value="1"/>
</dbReference>
<dbReference type="InterPro" id="IPR016555">
    <property type="entry name" value="PLipase_D_euk"/>
</dbReference>
<accession>A0A7R8W4N7</accession>
<dbReference type="GO" id="GO:0006654">
    <property type="term" value="P:phosphatidic acid biosynthetic process"/>
    <property type="evidence" value="ECO:0007669"/>
    <property type="project" value="InterPro"/>
</dbReference>
<dbReference type="PROSITE" id="PS50035">
    <property type="entry name" value="PLD"/>
    <property type="match status" value="2"/>
</dbReference>
<keyword evidence="3 6" id="KW-0378">Hydrolase</keyword>
<dbReference type="InterPro" id="IPR015679">
    <property type="entry name" value="PLipase_D_fam"/>
</dbReference>
<evidence type="ECO:0000256" key="2">
    <source>
        <dbReference type="ARBA" id="ARBA00022737"/>
    </source>
</evidence>
<dbReference type="GO" id="GO:0009395">
    <property type="term" value="P:phospholipid catabolic process"/>
    <property type="evidence" value="ECO:0007669"/>
    <property type="project" value="TreeGrafter"/>
</dbReference>
<evidence type="ECO:0000256" key="1">
    <source>
        <dbReference type="ARBA" id="ARBA00000798"/>
    </source>
</evidence>
<dbReference type="SUPFAM" id="SSF56024">
    <property type="entry name" value="Phospholipase D/nuclease"/>
    <property type="match status" value="2"/>
</dbReference>
<evidence type="ECO:0000256" key="3">
    <source>
        <dbReference type="ARBA" id="ARBA00022801"/>
    </source>
</evidence>
<dbReference type="GO" id="GO:0060627">
    <property type="term" value="P:regulation of vesicle-mediated transport"/>
    <property type="evidence" value="ECO:0007669"/>
    <property type="project" value="TreeGrafter"/>
</dbReference>
<dbReference type="InterPro" id="IPR001736">
    <property type="entry name" value="PLipase_D/transphosphatidylase"/>
</dbReference>
<keyword evidence="5" id="KW-0443">Lipid metabolism</keyword>
<reference evidence="8" key="1">
    <citation type="submission" date="2020-11" db="EMBL/GenBank/DDBJ databases">
        <authorList>
            <person name="Tran Van P."/>
        </authorList>
    </citation>
    <scope>NUCLEOTIDE SEQUENCE</scope>
</reference>
<feature type="compositionally biased region" description="Basic and acidic residues" evidence="7">
    <location>
        <begin position="40"/>
        <end position="50"/>
    </location>
</feature>